<evidence type="ECO:0000256" key="1">
    <source>
        <dbReference type="ARBA" id="ARBA00022801"/>
    </source>
</evidence>
<gene>
    <name evidence="4" type="ORF">V5E97_36080</name>
</gene>
<dbReference type="GO" id="GO:0006508">
    <property type="term" value="P:proteolysis"/>
    <property type="evidence" value="ECO:0007669"/>
    <property type="project" value="InterPro"/>
</dbReference>
<feature type="signal peptide" evidence="2">
    <location>
        <begin position="1"/>
        <end position="34"/>
    </location>
</feature>
<dbReference type="SUPFAM" id="SSF53474">
    <property type="entry name" value="alpha/beta-Hydrolases"/>
    <property type="match status" value="1"/>
</dbReference>
<protein>
    <submittedName>
        <fullName evidence="4">Prolyl oligopeptidase family serine peptidase</fullName>
    </submittedName>
</protein>
<dbReference type="InterPro" id="IPR029058">
    <property type="entry name" value="AB_hydrolase_fold"/>
</dbReference>
<organism evidence="4">
    <name type="scientific">Singulisphaera sp. Ch08</name>
    <dbReference type="NCBI Taxonomy" id="3120278"/>
    <lineage>
        <taxon>Bacteria</taxon>
        <taxon>Pseudomonadati</taxon>
        <taxon>Planctomycetota</taxon>
        <taxon>Planctomycetia</taxon>
        <taxon>Isosphaerales</taxon>
        <taxon>Isosphaeraceae</taxon>
        <taxon>Singulisphaera</taxon>
    </lineage>
</organism>
<keyword evidence="2" id="KW-0732">Signal</keyword>
<dbReference type="InterPro" id="IPR001375">
    <property type="entry name" value="Peptidase_S9_cat"/>
</dbReference>
<sequence length="693" mass="78274">MRVLNRCVITSWLIRCLVGVLATSFSSLPQGSWADEPDLNAQKKALRNAEGVVPFRGRSIDVMGQLTAFPYDVYRWEGSLRHKKLVFLERRGGKQLVSVLDLDRPGESPATLDQSRLECDRDWSRSLTFHWKVRKRDGVVFLTADENNNEAFNLYRLDPVTRAALRLTNVAYITDFSFSPDDSKIAYIERMGKEGERCRLHVLELETLSDRVVAEDSQADRFTWSNVSWQPEGKALVLTTLRDGDRNRGNLTYVSLAEKEIVQPRNLTDPTVPRTFPEALKHWYDPEQVLIKSSESGVQNIYRLNVQTGQQTRLTDLTADVDFAEVTTIGSVRYLVVSVPSPLGTTLYRYNLSEDPTRRETVLESSSNIHVMDLDGDRILAKKTSAVEPILVEEITLADAPATARRLAGLTEEVERKVVHSEALPVLFDTFEGIEMPLRGRKYRGKLHGFLYMPKHPLPREQQLVMVQSFYGGENRFDPDVQIWCDAGLYVFSPAPRGSSLFTSTFEQANDGDLGGKETVDVMRGAQFVSKKLGIPPSRVGVYGHSHGGYATLRQLTFPGAVDGIRASFDWGFGVSMSGFASIKNEYDFSNIKQWIVKEAGDPSRAGVRQQWEDRSPINHADQLRARLLLIHGTADERVPYSESQSLYDRLVTLGKKPQVRLLPLEGTGHVYTSDEDRFRVYREIFAFLESLP</sequence>
<dbReference type="PANTHER" id="PTHR42776:SF27">
    <property type="entry name" value="DIPEPTIDYL PEPTIDASE FAMILY MEMBER 6"/>
    <property type="match status" value="1"/>
</dbReference>
<dbReference type="Gene3D" id="3.40.50.1820">
    <property type="entry name" value="alpha/beta hydrolase"/>
    <property type="match status" value="1"/>
</dbReference>
<dbReference type="GO" id="GO:0004252">
    <property type="term" value="F:serine-type endopeptidase activity"/>
    <property type="evidence" value="ECO:0007669"/>
    <property type="project" value="TreeGrafter"/>
</dbReference>
<dbReference type="PANTHER" id="PTHR42776">
    <property type="entry name" value="SERINE PEPTIDASE S9 FAMILY MEMBER"/>
    <property type="match status" value="1"/>
</dbReference>
<reference evidence="4" key="1">
    <citation type="submission" date="2024-05" db="EMBL/GenBank/DDBJ databases">
        <title>Planctomycetes of the genus Singulisphaera possess chitinolytic capabilities.</title>
        <authorList>
            <person name="Ivanova A."/>
        </authorList>
    </citation>
    <scope>NUCLEOTIDE SEQUENCE</scope>
    <source>
        <strain evidence="4">Ch08T</strain>
    </source>
</reference>
<dbReference type="RefSeq" id="WP_406696425.1">
    <property type="nucleotide sequence ID" value="NZ_CP155447.1"/>
</dbReference>
<dbReference type="Gene3D" id="2.120.10.30">
    <property type="entry name" value="TolB, C-terminal domain"/>
    <property type="match status" value="1"/>
</dbReference>
<evidence type="ECO:0000259" key="3">
    <source>
        <dbReference type="Pfam" id="PF00326"/>
    </source>
</evidence>
<name>A0AAU7CET0_9BACT</name>
<dbReference type="AlphaFoldDB" id="A0AAU7CET0"/>
<dbReference type="InterPro" id="IPR011042">
    <property type="entry name" value="6-blade_b-propeller_TolB-like"/>
</dbReference>
<feature type="chain" id="PRO_5043649748" evidence="2">
    <location>
        <begin position="35"/>
        <end position="693"/>
    </location>
</feature>
<evidence type="ECO:0000313" key="4">
    <source>
        <dbReference type="EMBL" id="XBH03686.1"/>
    </source>
</evidence>
<dbReference type="EMBL" id="CP155447">
    <property type="protein sequence ID" value="XBH03686.1"/>
    <property type="molecule type" value="Genomic_DNA"/>
</dbReference>
<dbReference type="Pfam" id="PF00326">
    <property type="entry name" value="Peptidase_S9"/>
    <property type="match status" value="1"/>
</dbReference>
<feature type="domain" description="Peptidase S9 prolyl oligopeptidase catalytic" evidence="3">
    <location>
        <begin position="476"/>
        <end position="690"/>
    </location>
</feature>
<accession>A0AAU7CET0</accession>
<keyword evidence="1" id="KW-0378">Hydrolase</keyword>
<proteinExistence type="predicted"/>
<evidence type="ECO:0000256" key="2">
    <source>
        <dbReference type="SAM" id="SignalP"/>
    </source>
</evidence>
<dbReference type="SUPFAM" id="SSF82171">
    <property type="entry name" value="DPP6 N-terminal domain-like"/>
    <property type="match status" value="1"/>
</dbReference>